<dbReference type="SUPFAM" id="SSF52266">
    <property type="entry name" value="SGNH hydrolase"/>
    <property type="match status" value="1"/>
</dbReference>
<dbReference type="InterPro" id="IPR036514">
    <property type="entry name" value="SGNH_hydro_sf"/>
</dbReference>
<dbReference type="AlphaFoldDB" id="A0A940PWA1"/>
<evidence type="ECO:0000259" key="1">
    <source>
        <dbReference type="Pfam" id="PF13472"/>
    </source>
</evidence>
<dbReference type="Gene3D" id="3.10.490.10">
    <property type="entry name" value="Gamma-glutamyl cyclotransferase-like"/>
    <property type="match status" value="1"/>
</dbReference>
<dbReference type="PANTHER" id="PTHR30383:SF5">
    <property type="entry name" value="SGNH HYDROLASE-TYPE ESTERASE DOMAIN-CONTAINING PROTEIN"/>
    <property type="match status" value="1"/>
</dbReference>
<sequence length="282" mass="29990">MQLSLFGREPEVIADEILGHGTTAVPITDPEVIATSGIATHLGLVRRVGDSVAGGIITLTTEELAAADAYEVSAYARRRVMTRDGGAAWCYVSAAPLAVAERIALIGDSIAYGRTTPTGGWAAAVAADHILVNEERNRFFNLAWPGARLTEVLDAAAHEVVARRADTICVAAGINDLLHSPSGAVEQVVQGLVERLDLFAGRMEAQGRRVVVLSPNWLDSALIDIDISDVHALRAALQSWCASTHRDFIDSWNVLENRPELLTDGIHPGAEGHALLARAIAA</sequence>
<dbReference type="Proteomes" id="UP000675163">
    <property type="component" value="Unassembled WGS sequence"/>
</dbReference>
<accession>A0A940PWA1</accession>
<dbReference type="GO" id="GO:0004622">
    <property type="term" value="F:phosphatidylcholine lysophospholipase activity"/>
    <property type="evidence" value="ECO:0007669"/>
    <property type="project" value="TreeGrafter"/>
</dbReference>
<dbReference type="PANTHER" id="PTHR30383">
    <property type="entry name" value="THIOESTERASE 1/PROTEASE 1/LYSOPHOSPHOLIPASE L1"/>
    <property type="match status" value="1"/>
</dbReference>
<protein>
    <submittedName>
        <fullName evidence="2">Lysophospholipase L1-like esterase</fullName>
    </submittedName>
</protein>
<dbReference type="CDD" id="cd00229">
    <property type="entry name" value="SGNH_hydrolase"/>
    <property type="match status" value="1"/>
</dbReference>
<proteinExistence type="predicted"/>
<feature type="domain" description="SGNH hydrolase-type esterase" evidence="1">
    <location>
        <begin position="105"/>
        <end position="275"/>
    </location>
</feature>
<gene>
    <name evidence="2" type="ORF">JOF28_002642</name>
</gene>
<evidence type="ECO:0000313" key="3">
    <source>
        <dbReference type="Proteomes" id="UP000675163"/>
    </source>
</evidence>
<organism evidence="2 3">
    <name type="scientific">Leucobacter exalbidus</name>
    <dbReference type="NCBI Taxonomy" id="662960"/>
    <lineage>
        <taxon>Bacteria</taxon>
        <taxon>Bacillati</taxon>
        <taxon>Actinomycetota</taxon>
        <taxon>Actinomycetes</taxon>
        <taxon>Micrococcales</taxon>
        <taxon>Microbacteriaceae</taxon>
        <taxon>Leucobacter</taxon>
    </lineage>
</organism>
<evidence type="ECO:0000313" key="2">
    <source>
        <dbReference type="EMBL" id="MBP1327410.1"/>
    </source>
</evidence>
<dbReference type="RefSeq" id="WP_209706198.1">
    <property type="nucleotide sequence ID" value="NZ_JAFIDA010000001.1"/>
</dbReference>
<keyword evidence="3" id="KW-1185">Reference proteome</keyword>
<dbReference type="EMBL" id="JAFIDA010000001">
    <property type="protein sequence ID" value="MBP1327410.1"/>
    <property type="molecule type" value="Genomic_DNA"/>
</dbReference>
<dbReference type="Gene3D" id="3.40.50.1110">
    <property type="entry name" value="SGNH hydrolase"/>
    <property type="match status" value="1"/>
</dbReference>
<dbReference type="InterPro" id="IPR051532">
    <property type="entry name" value="Ester_Hydrolysis_Enzymes"/>
</dbReference>
<comment type="caution">
    <text evidence="2">The sequence shown here is derived from an EMBL/GenBank/DDBJ whole genome shotgun (WGS) entry which is preliminary data.</text>
</comment>
<name>A0A940PWA1_9MICO</name>
<dbReference type="InterPro" id="IPR013830">
    <property type="entry name" value="SGNH_hydro"/>
</dbReference>
<dbReference type="Pfam" id="PF13472">
    <property type="entry name" value="Lipase_GDSL_2"/>
    <property type="match status" value="1"/>
</dbReference>
<reference evidence="2" key="1">
    <citation type="submission" date="2021-02" db="EMBL/GenBank/DDBJ databases">
        <title>Sequencing the genomes of 1000 actinobacteria strains.</title>
        <authorList>
            <person name="Klenk H.-P."/>
        </authorList>
    </citation>
    <scope>NUCLEOTIDE SEQUENCE</scope>
    <source>
        <strain evidence="2">DSM 22850</strain>
    </source>
</reference>